<dbReference type="PANTHER" id="PTHR39190">
    <property type="entry name" value="FLAGELLAR ASSEMBLY FACTOR FLIW"/>
    <property type="match status" value="1"/>
</dbReference>
<comment type="subcellular location">
    <subcellularLocation>
        <location evidence="5">Cytoplasm</location>
    </subcellularLocation>
</comment>
<evidence type="ECO:0000313" key="7">
    <source>
        <dbReference type="Proteomes" id="UP000215694"/>
    </source>
</evidence>
<keyword evidence="6" id="KW-0282">Flagellum</keyword>
<dbReference type="AlphaFoldDB" id="A0A255IP58"/>
<dbReference type="PANTHER" id="PTHR39190:SF1">
    <property type="entry name" value="FLAGELLAR ASSEMBLY FACTOR FLIW"/>
    <property type="match status" value="1"/>
</dbReference>
<evidence type="ECO:0000313" key="6">
    <source>
        <dbReference type="EMBL" id="RDY28915.1"/>
    </source>
</evidence>
<dbReference type="SUPFAM" id="SSF141457">
    <property type="entry name" value="BH3618-like"/>
    <property type="match status" value="1"/>
</dbReference>
<evidence type="ECO:0000256" key="2">
    <source>
        <dbReference type="ARBA" id="ARBA00022795"/>
    </source>
</evidence>
<dbReference type="GO" id="GO:0006417">
    <property type="term" value="P:regulation of translation"/>
    <property type="evidence" value="ECO:0007669"/>
    <property type="project" value="UniProtKB-KW"/>
</dbReference>
<dbReference type="GO" id="GO:0044780">
    <property type="term" value="P:bacterial-type flagellum assembly"/>
    <property type="evidence" value="ECO:0007669"/>
    <property type="project" value="UniProtKB-UniRule"/>
</dbReference>
<gene>
    <name evidence="5" type="primary">fliW</name>
    <name evidence="6" type="ORF">CHL78_003060</name>
</gene>
<evidence type="ECO:0000256" key="5">
    <source>
        <dbReference type="HAMAP-Rule" id="MF_01185"/>
    </source>
</evidence>
<name>A0A255IP58_9FIRM</name>
<dbReference type="Gene3D" id="2.30.290.10">
    <property type="entry name" value="BH3618-like"/>
    <property type="match status" value="1"/>
</dbReference>
<keyword evidence="2 5" id="KW-1005">Bacterial flagellum biogenesis</keyword>
<comment type="subunit">
    <text evidence="5">Interacts with translational regulator CsrA and flagellin(s).</text>
</comment>
<reference evidence="6 7" key="1">
    <citation type="journal article" date="2017" name="Genome Announc.">
        <title>Draft Genome Sequence of Romboutsia weinsteinii sp. nov. Strain CCRI-19649(T) Isolated from Surface Water.</title>
        <authorList>
            <person name="Maheux A.F."/>
            <person name="Boudreau D.K."/>
            <person name="Berube E."/>
            <person name="Boissinot M."/>
            <person name="Cantin P."/>
            <person name="Raymond F."/>
            <person name="Corbeil J."/>
            <person name="Omar R.F."/>
            <person name="Bergeron M.G."/>
        </authorList>
    </citation>
    <scope>NUCLEOTIDE SEQUENCE [LARGE SCALE GENOMIC DNA]</scope>
    <source>
        <strain evidence="6 7">CCRI-19649</strain>
    </source>
</reference>
<comment type="function">
    <text evidence="5">Acts as an anti-CsrA protein, binds CsrA and prevents it from repressing translation of its target genes, one of which is flagellin. Binds to flagellin and participates in the assembly of the flagellum.</text>
</comment>
<sequence length="131" mass="15300">MEVTFKKGIPGFEYLRKFRIEDVNNSKDYKIIRSLEEDISFSAVLPFNIYNEYEIDLTEEIVKELEIKHPTDVLVLNIITLGKTLEESTVNLKAPVIINVSNNMAKQFIIQCDTYDTKHLLIRRNQNVSNY</sequence>
<dbReference type="Proteomes" id="UP000215694">
    <property type="component" value="Unassembled WGS sequence"/>
</dbReference>
<organism evidence="6 7">
    <name type="scientific">Romboutsia weinsteinii</name>
    <dbReference type="NCBI Taxonomy" id="2020949"/>
    <lineage>
        <taxon>Bacteria</taxon>
        <taxon>Bacillati</taxon>
        <taxon>Bacillota</taxon>
        <taxon>Clostridia</taxon>
        <taxon>Peptostreptococcales</taxon>
        <taxon>Peptostreptococcaceae</taxon>
        <taxon>Romboutsia</taxon>
    </lineage>
</organism>
<keyword evidence="6" id="KW-0966">Cell projection</keyword>
<keyword evidence="6" id="KW-0969">Cilium</keyword>
<accession>A0A255IP58</accession>
<dbReference type="RefSeq" id="WP_094366810.1">
    <property type="nucleotide sequence ID" value="NZ_NOJY02000004.1"/>
</dbReference>
<proteinExistence type="inferred from homology"/>
<dbReference type="Pfam" id="PF02623">
    <property type="entry name" value="FliW"/>
    <property type="match status" value="1"/>
</dbReference>
<keyword evidence="3 5" id="KW-0810">Translation regulation</keyword>
<dbReference type="EMBL" id="NOJY02000004">
    <property type="protein sequence ID" value="RDY28915.1"/>
    <property type="molecule type" value="Genomic_DNA"/>
</dbReference>
<protein>
    <recommendedName>
        <fullName evidence="5">Flagellar assembly factor FliW</fullName>
    </recommendedName>
</protein>
<dbReference type="HAMAP" id="MF_01185">
    <property type="entry name" value="FliW"/>
    <property type="match status" value="1"/>
</dbReference>
<keyword evidence="7" id="KW-1185">Reference proteome</keyword>
<comment type="caution">
    <text evidence="6">The sequence shown here is derived from an EMBL/GenBank/DDBJ whole genome shotgun (WGS) entry which is preliminary data.</text>
</comment>
<evidence type="ECO:0000256" key="3">
    <source>
        <dbReference type="ARBA" id="ARBA00022845"/>
    </source>
</evidence>
<dbReference type="InterPro" id="IPR024046">
    <property type="entry name" value="Flagellar_assmbl_FliW_dom_sf"/>
</dbReference>
<keyword evidence="1 5" id="KW-0963">Cytoplasm</keyword>
<evidence type="ECO:0000256" key="4">
    <source>
        <dbReference type="ARBA" id="ARBA00023186"/>
    </source>
</evidence>
<dbReference type="GO" id="GO:0005737">
    <property type="term" value="C:cytoplasm"/>
    <property type="evidence" value="ECO:0007669"/>
    <property type="project" value="UniProtKB-SubCell"/>
</dbReference>
<comment type="similarity">
    <text evidence="5">Belongs to the FliW family.</text>
</comment>
<evidence type="ECO:0000256" key="1">
    <source>
        <dbReference type="ARBA" id="ARBA00022490"/>
    </source>
</evidence>
<keyword evidence="4 5" id="KW-0143">Chaperone</keyword>
<dbReference type="OrthoDB" id="9801235at2"/>
<dbReference type="InterPro" id="IPR003775">
    <property type="entry name" value="Flagellar_assembly_factor_FliW"/>
</dbReference>